<gene>
    <name evidence="1" type="ORF">MICH65_0792</name>
</gene>
<name>A0A857N8X2_9BACT</name>
<reference evidence="2" key="1">
    <citation type="journal article" date="2020" name="Microorganisms">
        <title>Complete Genome of a Member of a New Bacterial Lineage in the Microgenomates Group Reveals an Unusual Nucleotide Composition Disparity Between Two Strands of DNA and Limited Metabolic Potential.</title>
        <authorList>
            <person name="Kadnikov V.V."/>
            <person name="Mardanov A.V."/>
            <person name="Beletsky A.V."/>
            <person name="Karnachuk O.V."/>
            <person name="Ravin N.V."/>
        </authorList>
    </citation>
    <scope>NUCLEOTIDE SEQUENCE [LARGE SCALE GENOMIC DNA]</scope>
</reference>
<accession>A0A857N8X2</accession>
<evidence type="ECO:0000313" key="1">
    <source>
        <dbReference type="EMBL" id="QHO63773.1"/>
    </source>
</evidence>
<dbReference type="EMBL" id="CP047901">
    <property type="protein sequence ID" value="QHO63773.1"/>
    <property type="molecule type" value="Genomic_DNA"/>
</dbReference>
<protein>
    <submittedName>
        <fullName evidence="1">Uncharacterized protein</fullName>
    </submittedName>
</protein>
<sequence length="45" mass="5373">MLDDGMYAFSPAWDVQIINILLLDWVVFRDREYIILGFYHCSYLG</sequence>
<dbReference type="Proteomes" id="UP000463983">
    <property type="component" value="Chromosome"/>
</dbReference>
<evidence type="ECO:0000313" key="2">
    <source>
        <dbReference type="Proteomes" id="UP000463983"/>
    </source>
</evidence>
<keyword evidence="2" id="KW-1185">Reference proteome</keyword>
<proteinExistence type="predicted"/>
<dbReference type="KEGG" id="caqa:MICH65_0792"/>
<dbReference type="AlphaFoldDB" id="A0A857N8X2"/>
<organism evidence="1 2">
    <name type="scientific">Candidatus Chazhemtobacterium aquaticus</name>
    <dbReference type="NCBI Taxonomy" id="2715735"/>
    <lineage>
        <taxon>Bacteria</taxon>
        <taxon>Candidatus Chazhemtobacteraceae</taxon>
        <taxon>Candidatus Chazhemtobacterium</taxon>
    </lineage>
</organism>